<keyword evidence="5" id="KW-1185">Reference proteome</keyword>
<evidence type="ECO:0000313" key="5">
    <source>
        <dbReference type="Proteomes" id="UP000223071"/>
    </source>
</evidence>
<dbReference type="InterPro" id="IPR050585">
    <property type="entry name" value="Xaa-Pro_dipeptidyl-ppase/CocE"/>
</dbReference>
<name>A0A2A9HFE3_TEPT2</name>
<reference evidence="4 5" key="1">
    <citation type="submission" date="2017-09" db="EMBL/GenBank/DDBJ databases">
        <title>Sequencing the genomes of two abundant thermophiles in Great Basin hot springs: Thermocrinis jamiesonii and novel Chloroflexi Thermoflexus hugenholtzii.</title>
        <authorList>
            <person name="Hedlund B."/>
        </authorList>
    </citation>
    <scope>NUCLEOTIDE SEQUENCE [LARGE SCALE GENOMIC DNA]</scope>
    <source>
        <strain evidence="4 5">G233</strain>
    </source>
</reference>
<dbReference type="PANTHER" id="PTHR43056">
    <property type="entry name" value="PEPTIDASE S9 PROLYL OLIGOPEPTIDASE"/>
    <property type="match status" value="1"/>
</dbReference>
<dbReference type="Pfam" id="PF08530">
    <property type="entry name" value="PepX_C"/>
    <property type="match status" value="1"/>
</dbReference>
<dbReference type="Proteomes" id="UP000223071">
    <property type="component" value="Unassembled WGS sequence"/>
</dbReference>
<accession>A0A2A9HFE3</accession>
<sequence length="651" mass="71310">MPGLESLDSLEGPTPAPDTARNGDAADRFERVGCACEKAALPRAAASVDRVTNGRLTALDAVASLPSISATGRACVAILVEKDVAVTMRDGVALATDVYRPDAEGQFPVILVRTPYNKNDPFLTNVVMFDPVRAASAGYVVCVQDCRGRYSSEGKFHPIHQEIDDGYDAVEWCARQPWSTGKVGMAGASYVGATQLLAAIASPPHLVAIAPNITASNYHEGWFYQGGAFELGFTTSWVVNFLAINTLLKQQPEQIGAIIQAADELDKVFRQLPLKEIEPIKHIDYFQEWLEHASYDDYWSRCNIESHYQNIKAAALNIGGWYDIFLYGTVRNFLGLRSQGGSDAARSSRLLVGPWAHITRSLLWMGNLVGDVNFGIQASSQALDLMGVQLRWFDYWLKGTDNGLDREAPVRLFVTGRNSWLEATDFPPPGAKELRFFLHSGGGANGRTGDGRLSLSEPGDEPADRFVYDPMNPVPTRGGGLCCSDIYLPGGAFDQRDIEDRPDVLVFTSEPLASALEVIGAVKAKLFVATSAPDTDFTAKLVDVYPDGRAINICDGILRLRYRHGADREELAQPGHVYEIEIDLWYAAHVFQPGHRVRLEVSSSNFPRFDRNLNTGRPCATDREAQVAVQHLFHDAARPSALVLTAFPFSG</sequence>
<dbReference type="Gene3D" id="3.40.50.1820">
    <property type="entry name" value="alpha/beta hydrolase"/>
    <property type="match status" value="1"/>
</dbReference>
<dbReference type="GO" id="GO:0008239">
    <property type="term" value="F:dipeptidyl-peptidase activity"/>
    <property type="evidence" value="ECO:0007669"/>
    <property type="project" value="InterPro"/>
</dbReference>
<dbReference type="InterPro" id="IPR000383">
    <property type="entry name" value="Xaa-Pro-like_dom"/>
</dbReference>
<feature type="domain" description="Xaa-Pro dipeptidyl-peptidase C-terminal" evidence="3">
    <location>
        <begin position="390"/>
        <end position="643"/>
    </location>
</feature>
<dbReference type="EMBL" id="PDJQ01000001">
    <property type="protein sequence ID" value="PFG73820.1"/>
    <property type="molecule type" value="Genomic_DNA"/>
</dbReference>
<evidence type="ECO:0000256" key="2">
    <source>
        <dbReference type="SAM" id="MobiDB-lite"/>
    </source>
</evidence>
<dbReference type="Pfam" id="PF02129">
    <property type="entry name" value="Peptidase_S15"/>
    <property type="match status" value="1"/>
</dbReference>
<gene>
    <name evidence="4" type="ORF">A9A59_1026</name>
</gene>
<evidence type="ECO:0000313" key="4">
    <source>
        <dbReference type="EMBL" id="PFG73820.1"/>
    </source>
</evidence>
<dbReference type="InterPro" id="IPR008979">
    <property type="entry name" value="Galactose-bd-like_sf"/>
</dbReference>
<keyword evidence="1" id="KW-0378">Hydrolase</keyword>
<feature type="region of interest" description="Disordered" evidence="2">
    <location>
        <begin position="1"/>
        <end position="23"/>
    </location>
</feature>
<dbReference type="SUPFAM" id="SSF53474">
    <property type="entry name" value="alpha/beta-Hydrolases"/>
    <property type="match status" value="1"/>
</dbReference>
<dbReference type="InterPro" id="IPR005674">
    <property type="entry name" value="CocE/Ser_esterase"/>
</dbReference>
<dbReference type="NCBIfam" id="TIGR00976">
    <property type="entry name" value="CocE_NonD"/>
    <property type="match status" value="1"/>
</dbReference>
<proteinExistence type="predicted"/>
<dbReference type="SMART" id="SM00939">
    <property type="entry name" value="PepX_C"/>
    <property type="match status" value="1"/>
</dbReference>
<dbReference type="AlphaFoldDB" id="A0A2A9HFE3"/>
<dbReference type="Gene3D" id="2.60.120.260">
    <property type="entry name" value="Galactose-binding domain-like"/>
    <property type="match status" value="1"/>
</dbReference>
<organism evidence="4 5">
    <name type="scientific">Tepidiforma thermophila (strain KCTC 52669 / CGMCC 1.13589 / G233)</name>
    <dbReference type="NCBI Taxonomy" id="2761530"/>
    <lineage>
        <taxon>Bacteria</taxon>
        <taxon>Bacillati</taxon>
        <taxon>Chloroflexota</taxon>
        <taxon>Tepidiformia</taxon>
        <taxon>Tepidiformales</taxon>
        <taxon>Tepidiformaceae</taxon>
        <taxon>Tepidiforma</taxon>
    </lineage>
</organism>
<dbReference type="PANTHER" id="PTHR43056:SF10">
    <property type="entry name" value="COCE_NOND FAMILY, PUTATIVE (AFU_ORTHOLOGUE AFUA_7G00600)-RELATED"/>
    <property type="match status" value="1"/>
</dbReference>
<comment type="caution">
    <text evidence="4">The sequence shown here is derived from an EMBL/GenBank/DDBJ whole genome shotgun (WGS) entry which is preliminary data.</text>
</comment>
<evidence type="ECO:0000259" key="3">
    <source>
        <dbReference type="SMART" id="SM00939"/>
    </source>
</evidence>
<dbReference type="InterPro" id="IPR013736">
    <property type="entry name" value="Xaa-Pro_dipept_C"/>
</dbReference>
<dbReference type="InterPro" id="IPR029058">
    <property type="entry name" value="AB_hydrolase_fold"/>
</dbReference>
<dbReference type="SUPFAM" id="SSF49785">
    <property type="entry name" value="Galactose-binding domain-like"/>
    <property type="match status" value="1"/>
</dbReference>
<dbReference type="Gene3D" id="1.10.3020.10">
    <property type="entry name" value="alpha-amino acid ester hydrolase ( Helical cap domain)"/>
    <property type="match status" value="1"/>
</dbReference>
<protein>
    <recommendedName>
        <fullName evidence="3">Xaa-Pro dipeptidyl-peptidase C-terminal domain-containing protein</fullName>
    </recommendedName>
</protein>
<evidence type="ECO:0000256" key="1">
    <source>
        <dbReference type="ARBA" id="ARBA00022801"/>
    </source>
</evidence>